<feature type="domain" description="Peptidase C39" evidence="2">
    <location>
        <begin position="451"/>
        <end position="527"/>
    </location>
</feature>
<dbReference type="Pfam" id="PF03412">
    <property type="entry name" value="Peptidase_C39"/>
    <property type="match status" value="1"/>
</dbReference>
<reference evidence="3 4" key="1">
    <citation type="submission" date="2024-02" db="EMBL/GenBank/DDBJ databases">
        <authorList>
            <person name="Chen Y."/>
            <person name="Shah S."/>
            <person name="Dougan E. K."/>
            <person name="Thang M."/>
            <person name="Chan C."/>
        </authorList>
    </citation>
    <scope>NUCLEOTIDE SEQUENCE [LARGE SCALE GENOMIC DNA]</scope>
</reference>
<proteinExistence type="predicted"/>
<name>A0ABP0NZF6_9DINO</name>
<evidence type="ECO:0000259" key="2">
    <source>
        <dbReference type="Pfam" id="PF03412"/>
    </source>
</evidence>
<protein>
    <recommendedName>
        <fullName evidence="2">Peptidase C39 domain-containing protein</fullName>
    </recommendedName>
</protein>
<evidence type="ECO:0000313" key="3">
    <source>
        <dbReference type="EMBL" id="CAK9068102.1"/>
    </source>
</evidence>
<keyword evidence="4" id="KW-1185">Reference proteome</keyword>
<sequence>MEPHTQESSQPAVSDIEQLIQVLQTESAVKGREWLQSQLEGKSTSELRQLCTSLGLSRRRANSTSMLTKEPSQPAVSDIEQLLQVLQAEAAVKGQEWLQSQLQGKDINELRKLSTHFGLSHRVTAEQLKLEAVQQGPNARAWLRRKLNTFSAKVAKDSVDGRSPLAALGAEVGVEDCLSKKALIERMIAVLLPEESLDSSAAVQRHAWRLLRSCLGRQAAGEQIDADFLSTEVVDADLRLKLLAWCLCIPMDTLVGRHYSSQQTLLELIRSLGCIMTHFNSVSDVWATLDVDLQKLDADAALQRFPNLERQEEDQLAFVLPLWAFSIKPEASLREPTALDTSYRFYNFKKSVRGSIRRSPSAISWVFSFMNIKADPATVIRQWIPGCPYSDDSLASKKILPGYCYKSRSFARNSPWIARSTVTEDSCQLMFNMIWRQHTAGLKSLKRHELEEKAQCCALACIASILDELNDKVGSVELMSTLEVQTQQLESKQFEVLMEELEHDVKSWQVHLRKISEFDLRVVSQKDSWNLQRHAAAKSAAASIIAQKDMVQPEDLGSHGGAAAPLPMTDAGHIKGALKYSQIGKEVDGEVAGIQVPDSVVKQWYSHGSHGNEFRAWHDSFVETWPKPTKTAAKRTAASGAGGPLKKTRNAETEATPDMTSLADMIREHVPTETEIAKCSLLNLQKVDLIVQAGSMFVQSVGEEKVVIPKGAVLAGFGKGTFKNVPMGQSLEEHDVEFLCNSPDSLAIMDGTVQLLSHFLDQKRQAAPDKQALCYYETSYDIAETKWTLKQVCG</sequence>
<feature type="region of interest" description="Disordered" evidence="1">
    <location>
        <begin position="633"/>
        <end position="654"/>
    </location>
</feature>
<gene>
    <name evidence="3" type="ORF">CCMP2556_LOCUS33446</name>
</gene>
<dbReference type="InterPro" id="IPR005074">
    <property type="entry name" value="Peptidase_C39"/>
</dbReference>
<evidence type="ECO:0000256" key="1">
    <source>
        <dbReference type="SAM" id="MobiDB-lite"/>
    </source>
</evidence>
<comment type="caution">
    <text evidence="3">The sequence shown here is derived from an EMBL/GenBank/DDBJ whole genome shotgun (WGS) entry which is preliminary data.</text>
</comment>
<dbReference type="EMBL" id="CAXAMN010022295">
    <property type="protein sequence ID" value="CAK9068102.1"/>
    <property type="molecule type" value="Genomic_DNA"/>
</dbReference>
<organism evidence="3 4">
    <name type="scientific">Durusdinium trenchii</name>
    <dbReference type="NCBI Taxonomy" id="1381693"/>
    <lineage>
        <taxon>Eukaryota</taxon>
        <taxon>Sar</taxon>
        <taxon>Alveolata</taxon>
        <taxon>Dinophyceae</taxon>
        <taxon>Suessiales</taxon>
        <taxon>Symbiodiniaceae</taxon>
        <taxon>Durusdinium</taxon>
    </lineage>
</organism>
<dbReference type="Proteomes" id="UP001642484">
    <property type="component" value="Unassembled WGS sequence"/>
</dbReference>
<accession>A0ABP0NZF6</accession>
<evidence type="ECO:0000313" key="4">
    <source>
        <dbReference type="Proteomes" id="UP001642484"/>
    </source>
</evidence>